<dbReference type="InterPro" id="IPR011658">
    <property type="entry name" value="PA14_dom"/>
</dbReference>
<dbReference type="InterPro" id="IPR008979">
    <property type="entry name" value="Galactose-bd-like_sf"/>
</dbReference>
<keyword evidence="1" id="KW-0472">Membrane</keyword>
<dbReference type="InterPro" id="IPR051244">
    <property type="entry name" value="TCAF"/>
</dbReference>
<feature type="chain" id="PRO_5047207564" description="Immuno-dominant variable surface antigen-like" evidence="2">
    <location>
        <begin position="17"/>
        <end position="1605"/>
    </location>
</feature>
<dbReference type="SUPFAM" id="SSF49785">
    <property type="entry name" value="Galactose-binding domain-like"/>
    <property type="match status" value="1"/>
</dbReference>
<dbReference type="EMBL" id="JAPFFF010000041">
    <property type="protein sequence ID" value="KAK8841562.1"/>
    <property type="molecule type" value="Genomic_DNA"/>
</dbReference>
<evidence type="ECO:0008006" key="7">
    <source>
        <dbReference type="Google" id="ProtNLM"/>
    </source>
</evidence>
<dbReference type="InterPro" id="IPR035423">
    <property type="entry name" value="M60-like_N"/>
</dbReference>
<evidence type="ECO:0000256" key="2">
    <source>
        <dbReference type="SAM" id="SignalP"/>
    </source>
</evidence>
<proteinExistence type="predicted"/>
<dbReference type="PANTHER" id="PTHR15730:SF5">
    <property type="entry name" value="SI:CH211-210B2.2-RELATED"/>
    <property type="match status" value="1"/>
</dbReference>
<keyword evidence="1" id="KW-0812">Transmembrane</keyword>
<comment type="caution">
    <text evidence="5">The sequence shown here is derived from an EMBL/GenBank/DDBJ whole genome shotgun (WGS) entry which is preliminary data.</text>
</comment>
<dbReference type="Pfam" id="PF13402">
    <property type="entry name" value="Peptidase_M60"/>
    <property type="match status" value="1"/>
</dbReference>
<evidence type="ECO:0000259" key="4">
    <source>
        <dbReference type="PROSITE" id="PS51820"/>
    </source>
</evidence>
<organism evidence="5 6">
    <name type="scientific">Tritrichomonas musculus</name>
    <dbReference type="NCBI Taxonomy" id="1915356"/>
    <lineage>
        <taxon>Eukaryota</taxon>
        <taxon>Metamonada</taxon>
        <taxon>Parabasalia</taxon>
        <taxon>Tritrichomonadida</taxon>
        <taxon>Tritrichomonadidae</taxon>
        <taxon>Tritrichomonas</taxon>
    </lineage>
</organism>
<protein>
    <recommendedName>
        <fullName evidence="7">Immuno-dominant variable surface antigen-like</fullName>
    </recommendedName>
</protein>
<keyword evidence="2" id="KW-0732">Signal</keyword>
<evidence type="ECO:0000259" key="3">
    <source>
        <dbReference type="PROSITE" id="PS51723"/>
    </source>
</evidence>
<dbReference type="Pfam" id="PF17291">
    <property type="entry name" value="M60-like_N"/>
    <property type="match status" value="1"/>
</dbReference>
<evidence type="ECO:0000313" key="6">
    <source>
        <dbReference type="Proteomes" id="UP001470230"/>
    </source>
</evidence>
<keyword evidence="6" id="KW-1185">Reference proteome</keyword>
<gene>
    <name evidence="5" type="ORF">M9Y10_027186</name>
</gene>
<evidence type="ECO:0000313" key="5">
    <source>
        <dbReference type="EMBL" id="KAK8841562.1"/>
    </source>
</evidence>
<evidence type="ECO:0000256" key="1">
    <source>
        <dbReference type="SAM" id="Phobius"/>
    </source>
</evidence>
<feature type="domain" description="PA14" evidence="4">
    <location>
        <begin position="633"/>
        <end position="788"/>
    </location>
</feature>
<dbReference type="PROSITE" id="PS51723">
    <property type="entry name" value="PEPTIDASE_M60"/>
    <property type="match status" value="1"/>
</dbReference>
<keyword evidence="1" id="KW-1133">Transmembrane helix</keyword>
<dbReference type="Gene3D" id="3.40.390.80">
    <property type="entry name" value="Peptidase M60, enhancin-like domain 2"/>
    <property type="match status" value="1"/>
</dbReference>
<accession>A0ABR2H7M5</accession>
<sequence length="1605" mass="181761">MNCLFFLLYIIHISNSATPSYIRSIFGHPGTDEIENEYVDGIEILETGLPHPKLTPVSEGHYTSQPIDPDDYPWPGHPFQGQMTWDLLKEESTNILSRYRRTNFTQEEVHWHPAGAKQWYTTDEELAAADRVKIRFTLQPKYHSHFLPGFAPPGEVITIEIPDPLVNNLKMVFNLQTREFNGKTNCNTRLDSVILRDLPLDRKVNKVALPYGGTISFYYSGEDPVEINVSGVIPQPYFYYGMTSDEEWENDLSKRPGPYAFFDTGNLVHMVPSKFIRGTTRLNDCMKYWRSAVQISHTTARDVSYYNNERYGRILNPCVLKYDTFVPAGAAVAFVGGNFCHFPCDWISNTVVYDNAVDNPWGTIHEINHHHQENWGKTQESGEMSNNAVSLVVYAKTNICSSKRSNTGWPRYTYASYELNDEDTYGLQRYSTILHFFGTETFKEFVKADQAKSWYSQDAYGIPGGEMLRASRVTNRNMRYHWNFHGTSDETLGENALVELERLNLKPFHPVTNVYAVGAVVDGVGFRTARAYRINPFPQTIDFVTTIVQRANKEWFGDFEFHSATFERGRETAWIEKSKGVYQLTPKSDILEDEEVNVTYLDKSTNEEHIVICQFTQKYSNTISNATRYGFIPNENNDLMKAYKYVAENDNVTILQQSYRNDGIFFSDYENRNVNTWIAVQEGRFSPPEDANYTFSITADTEAAFYLSEEPLQNHPDLDADKLTNYQKGTQMSFDNGNKSRPMFLRSDKIYYFKYIVFPLTWGSRKGRGWCGYKKNNQGNWDTVPASWMKFKDIDAKTLFDNQFVPNFERIYLMDQWNGQSLVINDQSKWLLYKYPKGEVRIKTNDFQGEYGPNLTPTEAITDGDFTTEYRVNWWSGHGVVPFPHVFEIDMGETNHFSAIRIGGTGNPNLFGMNNDMKIYLAPYNYSASDASYQESNYSIDHEESLIWEGVLNPQINDVIELGKDYSGRYLKIVSLNNTLAWKDNWAGRTSISAVEVGYAIHSKKVYPITGTRYFAFRNRWDERRGGCYYNGKGFTGYAKGQAPSRSGDHTNLENSKLKIKIPINKKEFGVIGDYYPEIGRAIVRLDGKIIGTIGEKSYDVNNDKRRLTKASRSYKTLLFYCNSLDPSVPHTVTIEVTERQITLSGILTQQMIVDYFNDNGTYENILEHEFDIEPGEFDWIPATPTPKPTENQPIESPNTQTEKPIEISETPIATPPPPPEVDNIDSDANIFEITDDGFKSKEDSVEIKEIKIDKTSTTIKTVTFSKKEISIFESGNFNSEKPLYFVPSVEGSTISISKNLTQSNIGVSTEKSPVVKLFKGTNPLSILNNVTSGSIVIDVPEKDDEKGEDITQINLKEANNYQGSFSLIVPSTIKVVSFLTVSLFKESSLGISRNSHLKTLQLASDEEPVIRVENQVNVAPSSKSTLSTMDIVGTLEIYDDSSLTLDKNSQLAENSKISVILQHAKSYNSQTKPIIYFEESVKSLPSKITLSTKGVSKIEITDLPLIGSKAFPSCSDLYSRIELPAGKEASFSANCKVVNDMTLLTVTANEKEDGKQSGGKKSNIGVIIGVVVAVVVVIAIVVVVVIVVRHKKTYRESSDIDLNL</sequence>
<dbReference type="PANTHER" id="PTHR15730">
    <property type="entry name" value="EXPERIMENTAL AUTOIMMUNE PROSTATITIS ANTIGEN 2-RELATED"/>
    <property type="match status" value="1"/>
</dbReference>
<dbReference type="Proteomes" id="UP001470230">
    <property type="component" value="Unassembled WGS sequence"/>
</dbReference>
<name>A0ABR2H7M5_9EUKA</name>
<reference evidence="5 6" key="1">
    <citation type="submission" date="2024-04" db="EMBL/GenBank/DDBJ databases">
        <title>Tritrichomonas musculus Genome.</title>
        <authorList>
            <person name="Alves-Ferreira E."/>
            <person name="Grigg M."/>
            <person name="Lorenzi H."/>
            <person name="Galac M."/>
        </authorList>
    </citation>
    <scope>NUCLEOTIDE SEQUENCE [LARGE SCALE GENOMIC DNA]</scope>
    <source>
        <strain evidence="5 6">EAF2021</strain>
    </source>
</reference>
<dbReference type="Gene3D" id="2.60.120.260">
    <property type="entry name" value="Galactose-binding domain-like"/>
    <property type="match status" value="2"/>
</dbReference>
<feature type="transmembrane region" description="Helical" evidence="1">
    <location>
        <begin position="1565"/>
        <end position="1589"/>
    </location>
</feature>
<dbReference type="PROSITE" id="PS51820">
    <property type="entry name" value="PA14"/>
    <property type="match status" value="1"/>
</dbReference>
<dbReference type="SMART" id="SM01276">
    <property type="entry name" value="M60-like"/>
    <property type="match status" value="1"/>
</dbReference>
<feature type="domain" description="Peptidase M60" evidence="3">
    <location>
        <begin position="142"/>
        <end position="445"/>
    </location>
</feature>
<feature type="signal peptide" evidence="2">
    <location>
        <begin position="1"/>
        <end position="16"/>
    </location>
</feature>
<dbReference type="Pfam" id="PF07691">
    <property type="entry name" value="PA14"/>
    <property type="match status" value="1"/>
</dbReference>
<dbReference type="InterPro" id="IPR031161">
    <property type="entry name" value="Peptidase_M60_dom"/>
</dbReference>
<dbReference type="InterPro" id="IPR037524">
    <property type="entry name" value="PA14/GLEYA"/>
</dbReference>